<organism evidence="4 5">
    <name type="scientific">Streptomyces castrisilvae</name>
    <dbReference type="NCBI Taxonomy" id="3033811"/>
    <lineage>
        <taxon>Bacteria</taxon>
        <taxon>Bacillati</taxon>
        <taxon>Actinomycetota</taxon>
        <taxon>Actinomycetes</taxon>
        <taxon>Kitasatosporales</taxon>
        <taxon>Streptomycetaceae</taxon>
        <taxon>Streptomyces</taxon>
    </lineage>
</organism>
<dbReference type="RefSeq" id="WP_306056173.1">
    <property type="nucleotide sequence ID" value="NZ_CP120997.1"/>
</dbReference>
<dbReference type="InterPro" id="IPR000182">
    <property type="entry name" value="GNAT_dom"/>
</dbReference>
<evidence type="ECO:0000313" key="4">
    <source>
        <dbReference type="EMBL" id="WLQ35475.1"/>
    </source>
</evidence>
<evidence type="ECO:0000256" key="2">
    <source>
        <dbReference type="ARBA" id="ARBA00023315"/>
    </source>
</evidence>
<dbReference type="PANTHER" id="PTHR43877">
    <property type="entry name" value="AMINOALKYLPHOSPHONATE N-ACETYLTRANSFERASE-RELATED-RELATED"/>
    <property type="match status" value="1"/>
</dbReference>
<accession>A0ABY9HLQ5</accession>
<dbReference type="Pfam" id="PF00583">
    <property type="entry name" value="Acetyltransf_1"/>
    <property type="match status" value="1"/>
</dbReference>
<protein>
    <submittedName>
        <fullName evidence="4">GNAT family N-acetyltransferase</fullName>
    </submittedName>
</protein>
<reference evidence="4 5" key="1">
    <citation type="submission" date="2023-03" db="EMBL/GenBank/DDBJ databases">
        <title>Isolation and description of six Streptomyces strains from soil environments, able to metabolize different microbial glucans.</title>
        <authorList>
            <person name="Widen T."/>
            <person name="Larsbrink J."/>
        </authorList>
    </citation>
    <scope>NUCLEOTIDE SEQUENCE [LARGE SCALE GENOMIC DNA]</scope>
    <source>
        <strain evidence="4 5">Mut1</strain>
    </source>
</reference>
<dbReference type="EMBL" id="CP120997">
    <property type="protein sequence ID" value="WLQ35475.1"/>
    <property type="molecule type" value="Genomic_DNA"/>
</dbReference>
<dbReference type="PROSITE" id="PS51186">
    <property type="entry name" value="GNAT"/>
    <property type="match status" value="1"/>
</dbReference>
<name>A0ABY9HLQ5_9ACTN</name>
<dbReference type="Proteomes" id="UP001239522">
    <property type="component" value="Chromosome"/>
</dbReference>
<evidence type="ECO:0000259" key="3">
    <source>
        <dbReference type="PROSITE" id="PS51186"/>
    </source>
</evidence>
<dbReference type="SUPFAM" id="SSF55729">
    <property type="entry name" value="Acyl-CoA N-acyltransferases (Nat)"/>
    <property type="match status" value="1"/>
</dbReference>
<keyword evidence="5" id="KW-1185">Reference proteome</keyword>
<feature type="domain" description="N-acetyltransferase" evidence="3">
    <location>
        <begin position="24"/>
        <end position="181"/>
    </location>
</feature>
<evidence type="ECO:0000313" key="5">
    <source>
        <dbReference type="Proteomes" id="UP001239522"/>
    </source>
</evidence>
<evidence type="ECO:0000256" key="1">
    <source>
        <dbReference type="ARBA" id="ARBA00022679"/>
    </source>
</evidence>
<sequence>MAGPDPRFAAYVPSPVDRQAPATAEVAKATEDDVPALAVLQSRARGGSARDWENRIRRACGSERGMVVTAKVSGEAVGYANVAFLPEHPVDHAPAGYYLTGVTVAPTWRRRGIARLLTLWRMGWVREQDAAIWCVISARNRASLDLHRELGFDHVLIGASFQGVEFTGGEGWLLRADPPRQ</sequence>
<keyword evidence="1" id="KW-0808">Transferase</keyword>
<dbReference type="CDD" id="cd04301">
    <property type="entry name" value="NAT_SF"/>
    <property type="match status" value="1"/>
</dbReference>
<proteinExistence type="predicted"/>
<keyword evidence="2" id="KW-0012">Acyltransferase</keyword>
<gene>
    <name evidence="4" type="ORF">P8A18_19525</name>
</gene>
<dbReference type="InterPro" id="IPR050832">
    <property type="entry name" value="Bact_Acetyltransf"/>
</dbReference>
<dbReference type="InterPro" id="IPR016181">
    <property type="entry name" value="Acyl_CoA_acyltransferase"/>
</dbReference>
<dbReference type="Gene3D" id="3.40.630.30">
    <property type="match status" value="1"/>
</dbReference>